<dbReference type="GO" id="GO:0005509">
    <property type="term" value="F:calcium ion binding"/>
    <property type="evidence" value="ECO:0007669"/>
    <property type="project" value="InterPro"/>
</dbReference>
<accession>A0A7S3EX56</accession>
<proteinExistence type="inferred from homology"/>
<dbReference type="PANTHER" id="PTHR42687:SF1">
    <property type="entry name" value="L-THREONINE 3-DEHYDROGENASE, MITOCHONDRIAL"/>
    <property type="match status" value="1"/>
</dbReference>
<evidence type="ECO:0000256" key="1">
    <source>
        <dbReference type="ARBA" id="ARBA00007637"/>
    </source>
</evidence>
<dbReference type="InterPro" id="IPR036291">
    <property type="entry name" value="NAD(P)-bd_dom_sf"/>
</dbReference>
<dbReference type="SUPFAM" id="SSF51735">
    <property type="entry name" value="NAD(P)-binding Rossmann-fold domains"/>
    <property type="match status" value="1"/>
</dbReference>
<comment type="similarity">
    <text evidence="1">Belongs to the NAD(P)-dependent epimerase/dehydratase family.</text>
</comment>
<dbReference type="AlphaFoldDB" id="A0A7S3EX56"/>
<dbReference type="InterPro" id="IPR051225">
    <property type="entry name" value="NAD(P)_epim/dehydratase"/>
</dbReference>
<feature type="domain" description="EF-hand" evidence="2">
    <location>
        <begin position="245"/>
        <end position="280"/>
    </location>
</feature>
<dbReference type="InterPro" id="IPR002048">
    <property type="entry name" value="EF_hand_dom"/>
</dbReference>
<dbReference type="InterPro" id="IPR001509">
    <property type="entry name" value="Epimerase_deHydtase"/>
</dbReference>
<dbReference type="PANTHER" id="PTHR42687">
    <property type="entry name" value="L-THREONINE 3-DEHYDROGENASE"/>
    <property type="match status" value="1"/>
</dbReference>
<dbReference type="SUPFAM" id="SSF47473">
    <property type="entry name" value="EF-hand"/>
    <property type="match status" value="1"/>
</dbReference>
<protein>
    <recommendedName>
        <fullName evidence="2">EF-hand domain-containing protein</fullName>
    </recommendedName>
</protein>
<dbReference type="GO" id="GO:0006567">
    <property type="term" value="P:L-threonine catabolic process"/>
    <property type="evidence" value="ECO:0007669"/>
    <property type="project" value="TreeGrafter"/>
</dbReference>
<name>A0A7S3EX56_9EUKA</name>
<gene>
    <name evidence="3" type="ORF">HERI1096_LOCUS14333</name>
</gene>
<dbReference type="EMBL" id="HBHX01025672">
    <property type="protein sequence ID" value="CAE0113659.1"/>
    <property type="molecule type" value="Transcribed_RNA"/>
</dbReference>
<sequence length="354" mass="39727">MDPAVAEAVTVGGMENVLNAMKEVGTRRICFTDSIGSFGATAPRRDATARWLHEHPDQDPGSDYGRQKRSCRELMAAFARDHGGDPRFAVLPGVLHSEPVWGNGTTEYALDALLAAPHQQTKHGLPATSAFVCPVDPDIRMPMVYVDDLMRGLIALQEADEQVLSEPQRGYCIPGLSFTPNELFAEIRKHHPGFGFRVELNENMNKFANLWPDELSTDEPLRDLGYSPQFGLSDMVAKVLEAHEDRNQKTAQAFKTIDADGTGMLNREQIEAHIRNYMIRGREDYSHTGQDGAGSLVDRLMDELDTNKDGFVSWGSFSEWNRRKSLDEEVWKQVHATQDELRKQIRELGHVPRV</sequence>
<dbReference type="PROSITE" id="PS50222">
    <property type="entry name" value="EF_HAND_2"/>
    <property type="match status" value="2"/>
</dbReference>
<feature type="domain" description="EF-hand" evidence="2">
    <location>
        <begin position="292"/>
        <end position="327"/>
    </location>
</feature>
<dbReference type="GO" id="GO:0008743">
    <property type="term" value="F:L-threonine 3-dehydrogenase activity"/>
    <property type="evidence" value="ECO:0007669"/>
    <property type="project" value="TreeGrafter"/>
</dbReference>
<evidence type="ECO:0000313" key="3">
    <source>
        <dbReference type="EMBL" id="CAE0113659.1"/>
    </source>
</evidence>
<dbReference type="Pfam" id="PF01370">
    <property type="entry name" value="Epimerase"/>
    <property type="match status" value="1"/>
</dbReference>
<dbReference type="Pfam" id="PF13499">
    <property type="entry name" value="EF-hand_7"/>
    <property type="match status" value="1"/>
</dbReference>
<evidence type="ECO:0000259" key="2">
    <source>
        <dbReference type="PROSITE" id="PS50222"/>
    </source>
</evidence>
<organism evidence="3">
    <name type="scientific">Haptolina ericina</name>
    <dbReference type="NCBI Taxonomy" id="156174"/>
    <lineage>
        <taxon>Eukaryota</taxon>
        <taxon>Haptista</taxon>
        <taxon>Haptophyta</taxon>
        <taxon>Prymnesiophyceae</taxon>
        <taxon>Prymnesiales</taxon>
        <taxon>Prymnesiaceae</taxon>
        <taxon>Haptolina</taxon>
    </lineage>
</organism>
<dbReference type="Gene3D" id="3.40.50.720">
    <property type="entry name" value="NAD(P)-binding Rossmann-like Domain"/>
    <property type="match status" value="1"/>
</dbReference>
<reference evidence="3" key="1">
    <citation type="submission" date="2021-01" db="EMBL/GenBank/DDBJ databases">
        <authorList>
            <person name="Corre E."/>
            <person name="Pelletier E."/>
            <person name="Niang G."/>
            <person name="Scheremetjew M."/>
            <person name="Finn R."/>
            <person name="Kale V."/>
            <person name="Holt S."/>
            <person name="Cochrane G."/>
            <person name="Meng A."/>
            <person name="Brown T."/>
            <person name="Cohen L."/>
        </authorList>
    </citation>
    <scope>NUCLEOTIDE SEQUENCE</scope>
    <source>
        <strain evidence="3">CCMP281</strain>
    </source>
</reference>
<dbReference type="Gene3D" id="1.10.238.10">
    <property type="entry name" value="EF-hand"/>
    <property type="match status" value="1"/>
</dbReference>
<dbReference type="InterPro" id="IPR011992">
    <property type="entry name" value="EF-hand-dom_pair"/>
</dbReference>